<dbReference type="RefSeq" id="WP_311950421.1">
    <property type="nucleotide sequence ID" value="NZ_JAVLVU010000001.1"/>
</dbReference>
<comment type="caution">
    <text evidence="1">The sequence shown here is derived from an EMBL/GenBank/DDBJ whole genome shotgun (WGS) entry which is preliminary data.</text>
</comment>
<evidence type="ECO:0000313" key="1">
    <source>
        <dbReference type="EMBL" id="MDT3403441.1"/>
    </source>
</evidence>
<dbReference type="EMBL" id="JAVLVU010000001">
    <property type="protein sequence ID" value="MDT3403441.1"/>
    <property type="molecule type" value="Genomic_DNA"/>
</dbReference>
<protein>
    <submittedName>
        <fullName evidence="1">Uncharacterized protein</fullName>
    </submittedName>
</protein>
<keyword evidence="2" id="KW-1185">Reference proteome</keyword>
<sequence length="58" mass="6309">MSLLIFKSGKVELRKESGLLIQTLGNGHAIDANLNQIGALILLTLDSGMVEHKKKVDH</sequence>
<evidence type="ECO:0000313" key="2">
    <source>
        <dbReference type="Proteomes" id="UP001258315"/>
    </source>
</evidence>
<dbReference type="Proteomes" id="UP001258315">
    <property type="component" value="Unassembled WGS sequence"/>
</dbReference>
<proteinExistence type="predicted"/>
<gene>
    <name evidence="1" type="ORF">QE417_002513</name>
</gene>
<reference evidence="2" key="1">
    <citation type="submission" date="2023-07" db="EMBL/GenBank/DDBJ databases">
        <title>Functional and genomic diversity of the sorghum phyllosphere microbiome.</title>
        <authorList>
            <person name="Shade A."/>
        </authorList>
    </citation>
    <scope>NUCLEOTIDE SEQUENCE [LARGE SCALE GENOMIC DNA]</scope>
    <source>
        <strain evidence="2">SORGH_AS_0422</strain>
    </source>
</reference>
<accession>A0ABU3GUI1</accession>
<organism evidence="1 2">
    <name type="scientific">Mucilaginibacter terrae</name>
    <dbReference type="NCBI Taxonomy" id="1955052"/>
    <lineage>
        <taxon>Bacteria</taxon>
        <taxon>Pseudomonadati</taxon>
        <taxon>Bacteroidota</taxon>
        <taxon>Sphingobacteriia</taxon>
        <taxon>Sphingobacteriales</taxon>
        <taxon>Sphingobacteriaceae</taxon>
        <taxon>Mucilaginibacter</taxon>
    </lineage>
</organism>
<name>A0ABU3GUI1_9SPHI</name>